<dbReference type="EMBL" id="LWAJ01000214">
    <property type="protein sequence ID" value="KZL48992.1"/>
    <property type="molecule type" value="Genomic_DNA"/>
</dbReference>
<dbReference type="RefSeq" id="WP_063873485.1">
    <property type="nucleotide sequence ID" value="NZ_CAWMRI010000214.1"/>
</dbReference>
<evidence type="ECO:0000313" key="2">
    <source>
        <dbReference type="Proteomes" id="UP000076555"/>
    </source>
</evidence>
<accession>A0A166IXU0</accession>
<reference evidence="1 2" key="1">
    <citation type="submission" date="2016-04" db="EMBL/GenBank/DDBJ databases">
        <title>Draft Genome Assembly of the Bloom-forming Cyanobacterium Nodularia spumigena Strain CENA596 in Shrimp Production Ponds.</title>
        <authorList>
            <person name="Popin R.V."/>
            <person name="Rigonato J."/>
            <person name="Abreu V.A."/>
            <person name="Andreote A.P."/>
            <person name="Silveira S.B."/>
            <person name="Odebrecht C."/>
            <person name="Fiore M.F."/>
        </authorList>
    </citation>
    <scope>NUCLEOTIDE SEQUENCE [LARGE SCALE GENOMIC DNA]</scope>
    <source>
        <strain evidence="1 2">CENA596</strain>
    </source>
</reference>
<name>A0A166IXU0_NODSP</name>
<protein>
    <submittedName>
        <fullName evidence="1">Uncharacterized protein</fullName>
    </submittedName>
</protein>
<organism evidence="1 2">
    <name type="scientific">Nodularia spumigena CENA596</name>
    <dbReference type="NCBI Taxonomy" id="1819295"/>
    <lineage>
        <taxon>Bacteria</taxon>
        <taxon>Bacillati</taxon>
        <taxon>Cyanobacteriota</taxon>
        <taxon>Cyanophyceae</taxon>
        <taxon>Nostocales</taxon>
        <taxon>Nodulariaceae</taxon>
        <taxon>Nodularia</taxon>
    </lineage>
</organism>
<proteinExistence type="predicted"/>
<dbReference type="Proteomes" id="UP000076555">
    <property type="component" value="Unassembled WGS sequence"/>
</dbReference>
<sequence length="74" mass="8279">MWRVNVTCSGDAWKQHGANFKSMSDKYQGECISSKKMPDGTRIMGYKIEDVSDAEAFQEECANLSGFTADFESL</sequence>
<comment type="caution">
    <text evidence="1">The sequence shown here is derived from an EMBL/GenBank/DDBJ whole genome shotgun (WGS) entry which is preliminary data.</text>
</comment>
<dbReference type="OrthoDB" id="464309at2"/>
<gene>
    <name evidence="1" type="ORF">A2T98_15130</name>
</gene>
<evidence type="ECO:0000313" key="1">
    <source>
        <dbReference type="EMBL" id="KZL48992.1"/>
    </source>
</evidence>
<dbReference type="AlphaFoldDB" id="A0A166IXU0"/>